<dbReference type="Pfam" id="PF04616">
    <property type="entry name" value="Glyco_hydro_43"/>
    <property type="match status" value="1"/>
</dbReference>
<evidence type="ECO:0000256" key="2">
    <source>
        <dbReference type="ARBA" id="ARBA00022801"/>
    </source>
</evidence>
<evidence type="ECO:0000259" key="8">
    <source>
        <dbReference type="Pfam" id="PF17851"/>
    </source>
</evidence>
<dbReference type="Pfam" id="PF17851">
    <property type="entry name" value="GH43_C2"/>
    <property type="match status" value="1"/>
</dbReference>
<evidence type="ECO:0000256" key="5">
    <source>
        <dbReference type="PIRSR" id="PIRSR606710-2"/>
    </source>
</evidence>
<dbReference type="SUPFAM" id="SSF49899">
    <property type="entry name" value="Concanavalin A-like lectins/glucanases"/>
    <property type="match status" value="1"/>
</dbReference>
<reference evidence="9 10" key="1">
    <citation type="submission" date="2020-03" db="EMBL/GenBank/DDBJ databases">
        <title>Sequencing the genomes of 1000 actinobacteria strains.</title>
        <authorList>
            <person name="Klenk H.-P."/>
        </authorList>
    </citation>
    <scope>NUCLEOTIDE SEQUENCE [LARGE SCALE GENOMIC DNA]</scope>
    <source>
        <strain evidence="9 10">DSM 16403</strain>
    </source>
</reference>
<feature type="chain" id="PRO_5039326903" evidence="7">
    <location>
        <begin position="22"/>
        <end position="786"/>
    </location>
</feature>
<dbReference type="PANTHER" id="PTHR42812">
    <property type="entry name" value="BETA-XYLOSIDASE"/>
    <property type="match status" value="1"/>
</dbReference>
<dbReference type="InterPro" id="IPR013320">
    <property type="entry name" value="ConA-like_dom_sf"/>
</dbReference>
<feature type="region of interest" description="Disordered" evidence="6">
    <location>
        <begin position="432"/>
        <end position="451"/>
    </location>
</feature>
<protein>
    <submittedName>
        <fullName evidence="9">Beta-xylosidase</fullName>
    </submittedName>
</protein>
<name>A0A846RMY9_9MICC</name>
<feature type="domain" description="Beta-xylosidase C-terminal Concanavalin A-like" evidence="8">
    <location>
        <begin position="588"/>
        <end position="675"/>
    </location>
</feature>
<feature type="active site" description="Proton acceptor" evidence="4">
    <location>
        <position position="60"/>
    </location>
</feature>
<evidence type="ECO:0000256" key="6">
    <source>
        <dbReference type="SAM" id="MobiDB-lite"/>
    </source>
</evidence>
<evidence type="ECO:0000256" key="3">
    <source>
        <dbReference type="ARBA" id="ARBA00023295"/>
    </source>
</evidence>
<dbReference type="AlphaFoldDB" id="A0A846RMY9"/>
<dbReference type="Gene3D" id="2.60.120.560">
    <property type="entry name" value="Exo-inulinase, domain 1"/>
    <property type="match status" value="1"/>
</dbReference>
<gene>
    <name evidence="9" type="ORF">BJ994_000573</name>
</gene>
<dbReference type="Gene3D" id="2.60.120.200">
    <property type="match status" value="1"/>
</dbReference>
<dbReference type="InterPro" id="IPR051795">
    <property type="entry name" value="Glycosyl_Hydrlase_43"/>
</dbReference>
<feature type="active site" description="Proton donor" evidence="4">
    <location>
        <position position="227"/>
    </location>
</feature>
<keyword evidence="10" id="KW-1185">Reference proteome</keyword>
<dbReference type="PANTHER" id="PTHR42812:SF5">
    <property type="entry name" value="ENDO-ARABINASE"/>
    <property type="match status" value="1"/>
</dbReference>
<keyword evidence="2" id="KW-0378">Hydrolase</keyword>
<evidence type="ECO:0000256" key="7">
    <source>
        <dbReference type="SAM" id="SignalP"/>
    </source>
</evidence>
<evidence type="ECO:0000313" key="10">
    <source>
        <dbReference type="Proteomes" id="UP000547458"/>
    </source>
</evidence>
<evidence type="ECO:0000256" key="1">
    <source>
        <dbReference type="ARBA" id="ARBA00009865"/>
    </source>
</evidence>
<dbReference type="Gene3D" id="2.115.10.20">
    <property type="entry name" value="Glycosyl hydrolase domain, family 43"/>
    <property type="match status" value="1"/>
</dbReference>
<keyword evidence="3" id="KW-0326">Glycosidase</keyword>
<accession>A0A846RMY9</accession>
<organism evidence="9 10">
    <name type="scientific">Arthrobacter pigmenti</name>
    <dbReference type="NCBI Taxonomy" id="271432"/>
    <lineage>
        <taxon>Bacteria</taxon>
        <taxon>Bacillati</taxon>
        <taxon>Actinomycetota</taxon>
        <taxon>Actinomycetes</taxon>
        <taxon>Micrococcales</taxon>
        <taxon>Micrococcaceae</taxon>
        <taxon>Arthrobacter</taxon>
    </lineage>
</organism>
<dbReference type="GO" id="GO:0004553">
    <property type="term" value="F:hydrolase activity, hydrolyzing O-glycosyl compounds"/>
    <property type="evidence" value="ECO:0007669"/>
    <property type="project" value="InterPro"/>
</dbReference>
<dbReference type="InterPro" id="IPR006710">
    <property type="entry name" value="Glyco_hydro_43"/>
</dbReference>
<evidence type="ECO:0000313" key="9">
    <source>
        <dbReference type="EMBL" id="NJC21497.1"/>
    </source>
</evidence>
<dbReference type="Proteomes" id="UP000547458">
    <property type="component" value="Unassembled WGS sequence"/>
</dbReference>
<dbReference type="InterPro" id="IPR041542">
    <property type="entry name" value="GH43_C2"/>
</dbReference>
<dbReference type="CDD" id="cd18616">
    <property type="entry name" value="GH43_ABN-like"/>
    <property type="match status" value="1"/>
</dbReference>
<evidence type="ECO:0000256" key="4">
    <source>
        <dbReference type="PIRSR" id="PIRSR606710-1"/>
    </source>
</evidence>
<dbReference type="EMBL" id="JAATJL010000001">
    <property type="protein sequence ID" value="NJC21497.1"/>
    <property type="molecule type" value="Genomic_DNA"/>
</dbReference>
<feature type="signal peptide" evidence="7">
    <location>
        <begin position="1"/>
        <end position="21"/>
    </location>
</feature>
<dbReference type="GO" id="GO:0005975">
    <property type="term" value="P:carbohydrate metabolic process"/>
    <property type="evidence" value="ECO:0007669"/>
    <property type="project" value="InterPro"/>
</dbReference>
<keyword evidence="7" id="KW-0732">Signal</keyword>
<comment type="caution">
    <text evidence="9">The sequence shown here is derived from an EMBL/GenBank/DDBJ whole genome shotgun (WGS) entry which is preliminary data.</text>
</comment>
<dbReference type="SUPFAM" id="SSF75005">
    <property type="entry name" value="Arabinanase/levansucrase/invertase"/>
    <property type="match status" value="1"/>
</dbReference>
<proteinExistence type="inferred from homology"/>
<dbReference type="RefSeq" id="WP_209066550.1">
    <property type="nucleotide sequence ID" value="NZ_JAATJL010000001.1"/>
</dbReference>
<dbReference type="InterPro" id="IPR023296">
    <property type="entry name" value="Glyco_hydro_beta-prop_sf"/>
</dbReference>
<sequence length="786" mass="84045">MNGQRKAAGLAAAALSTALVAGGLWMSPVAGAPAKEPLAPASASTYTNPVTEGTVDTFPDPAMIRGKDGYWYAYGTTNPIFNSQGAPGENVLPILRSADMTQWEYVGDVYTRENQPDWWPRNVRPWAPDVRYLDGQYYFTYSLSSGGVGLATSDTPVGPWTDRNFIVPPNNNGCQSFAIDQAVFTDSDGTHYMVWGSYDRICISAMNDDASELVGEVTTIGQGRRMEGGFMVQRDGYYYLFYSDAGCCDGAFSGYTVKVGRSESPTGPFVDDRGVDLMELGSKAGFVLGANGNRWVGPGHNAIQTDVSGQDWMVYHGIPTEDPEFGVVQNAPTNLSKRPMMIDRLDWIDGWPVVRAGAGPSEGPETAPVTEWQVGSDFNDGSLAGWKKPGSNWSVEQVPDALGVLTNGSTAPSVLESSERLRGDLRVEADVRLTGGDDDGGTSGSAGVALRSPGANTDIEAVIDRAASELVLTSSGHGGDRVASAPLPENFDYTQWHLLALEVRGDQATVEVSADGLGDPLGVVELDLPKRSQAPASVAAISSGTAAQWNHLGAAALYEPVTERVPDPEVGSLLSEFSDEFSGEGRPEAADPAWSWVRGGASQATLAEGQLSWPSQNADLFGGTNSASVLLRDAPEGDFIVETKVDFRPTTGNQQAGIVLYENDNSYLKLMHTKLPLARVPNTFLDVTEFGKEAARPGTTPPTAVANGPMFGAMPADITWLRLAYHFDEENQEHDVRMASSTDGETWSWGSSWSLPATGEIRIGLLSMNRSGATAEFDYVRTYGAE</sequence>
<feature type="site" description="Important for catalytic activity, responsible for pKa modulation of the active site Glu and correct orientation of both the proton donor and substrate" evidence="5">
    <location>
        <position position="180"/>
    </location>
</feature>
<comment type="similarity">
    <text evidence="1">Belongs to the glycosyl hydrolase 43 family.</text>
</comment>